<organism evidence="2 4">
    <name type="scientific">Trichinella pseudospiralis</name>
    <name type="common">Parasitic roundworm</name>
    <dbReference type="NCBI Taxonomy" id="6337"/>
    <lineage>
        <taxon>Eukaryota</taxon>
        <taxon>Metazoa</taxon>
        <taxon>Ecdysozoa</taxon>
        <taxon>Nematoda</taxon>
        <taxon>Enoplea</taxon>
        <taxon>Dorylaimia</taxon>
        <taxon>Trichinellida</taxon>
        <taxon>Trichinellidae</taxon>
        <taxon>Trichinella</taxon>
    </lineage>
</organism>
<evidence type="ECO:0000313" key="2">
    <source>
        <dbReference type="EMBL" id="KRZ35673.1"/>
    </source>
</evidence>
<proteinExistence type="predicted"/>
<keyword evidence="3" id="KW-1185">Reference proteome</keyword>
<dbReference type="EMBL" id="JYDS01000968">
    <property type="protein sequence ID" value="KRY99986.1"/>
    <property type="molecule type" value="Genomic_DNA"/>
</dbReference>
<dbReference type="Proteomes" id="UP000054805">
    <property type="component" value="Unassembled WGS sequence"/>
</dbReference>
<reference evidence="3 4" key="1">
    <citation type="submission" date="2015-01" db="EMBL/GenBank/DDBJ databases">
        <title>Evolution of Trichinella species and genotypes.</title>
        <authorList>
            <person name="Korhonen P.K."/>
            <person name="Edoardo P."/>
            <person name="Giuseppe L.R."/>
            <person name="Gasser R.B."/>
        </authorList>
    </citation>
    <scope>NUCLEOTIDE SEQUENCE [LARGE SCALE GENOMIC DNA]</scope>
    <source>
        <strain evidence="2">ISS176</strain>
        <strain evidence="1">ISS588</strain>
    </source>
</reference>
<dbReference type="Proteomes" id="UP000054826">
    <property type="component" value="Unassembled WGS sequence"/>
</dbReference>
<name>A0A0V1JL44_TRIPS</name>
<sequence length="35" mass="4040">MGTPHHEMSTVSERKETKQCKICRPFIPQLLGSLR</sequence>
<evidence type="ECO:0000313" key="3">
    <source>
        <dbReference type="Proteomes" id="UP000054805"/>
    </source>
</evidence>
<dbReference type="EMBL" id="JYDV01000086">
    <property type="protein sequence ID" value="KRZ35673.1"/>
    <property type="molecule type" value="Genomic_DNA"/>
</dbReference>
<evidence type="ECO:0000313" key="4">
    <source>
        <dbReference type="Proteomes" id="UP000054826"/>
    </source>
</evidence>
<dbReference type="AlphaFoldDB" id="A0A0V1JL44"/>
<protein>
    <submittedName>
        <fullName evidence="2">Uncharacterized protein</fullName>
    </submittedName>
</protein>
<evidence type="ECO:0000313" key="1">
    <source>
        <dbReference type="EMBL" id="KRY99986.1"/>
    </source>
</evidence>
<comment type="caution">
    <text evidence="2">The sequence shown here is derived from an EMBL/GenBank/DDBJ whole genome shotgun (WGS) entry which is preliminary data.</text>
</comment>
<accession>A0A0V1JL44</accession>
<gene>
    <name evidence="1" type="ORF">T4B_14989</name>
    <name evidence="2" type="ORF">T4C_10425</name>
</gene>